<sequence length="105" mass="12853">MCHKKGFISIYFLALFLFYGYYLGEQLDFKKKEMMIQENLKKDFAFYLEERKIIRQVECDLKKGSVKENKIIKEIYYPQKKKMEIKVDLVNKEVIEYHFQVDKSF</sequence>
<protein>
    <recommendedName>
        <fullName evidence="4">Septum formation initiator</fullName>
    </recommendedName>
</protein>
<dbReference type="Proteomes" id="UP000005017">
    <property type="component" value="Unassembled WGS sequence"/>
</dbReference>
<evidence type="ECO:0000256" key="1">
    <source>
        <dbReference type="SAM" id="Phobius"/>
    </source>
</evidence>
<organism evidence="2 3">
    <name type="scientific">Bulleidia extructa W1219</name>
    <dbReference type="NCBI Taxonomy" id="679192"/>
    <lineage>
        <taxon>Bacteria</taxon>
        <taxon>Bacillati</taxon>
        <taxon>Bacillota</taxon>
        <taxon>Erysipelotrichia</taxon>
        <taxon>Erysipelotrichales</taxon>
        <taxon>Erysipelotrichaceae</taxon>
        <taxon>Bulleidia</taxon>
    </lineage>
</organism>
<reference evidence="3" key="1">
    <citation type="submission" date="2009-12" db="EMBL/GenBank/DDBJ databases">
        <title>Sequence of Clostridiales genomosp. BVAB3 str. UPII9-5.</title>
        <authorList>
            <person name="Madupu R."/>
            <person name="Durkin A.S."/>
            <person name="Torralba M."/>
            <person name="Methe B."/>
            <person name="Sutton G.G."/>
            <person name="Strausberg R.L."/>
            <person name="Nelson K.E."/>
        </authorList>
    </citation>
    <scope>NUCLEOTIDE SEQUENCE [LARGE SCALE GENOMIC DNA]</scope>
    <source>
        <strain evidence="3">W1219</strain>
    </source>
</reference>
<keyword evidence="3" id="KW-1185">Reference proteome</keyword>
<dbReference type="STRING" id="679192.HMPREF9013_0477"/>
<keyword evidence="1" id="KW-0472">Membrane</keyword>
<evidence type="ECO:0008006" key="4">
    <source>
        <dbReference type="Google" id="ProtNLM"/>
    </source>
</evidence>
<evidence type="ECO:0000313" key="3">
    <source>
        <dbReference type="Proteomes" id="UP000005017"/>
    </source>
</evidence>
<proteinExistence type="predicted"/>
<evidence type="ECO:0000313" key="2">
    <source>
        <dbReference type="EMBL" id="EFC05195.1"/>
    </source>
</evidence>
<dbReference type="EMBL" id="ADFR01000016">
    <property type="protein sequence ID" value="EFC05195.1"/>
    <property type="molecule type" value="Genomic_DNA"/>
</dbReference>
<feature type="transmembrane region" description="Helical" evidence="1">
    <location>
        <begin position="6"/>
        <end position="24"/>
    </location>
</feature>
<dbReference type="AlphaFoldDB" id="D2MQC6"/>
<gene>
    <name evidence="2" type="ORF">HMPREF9013_0477</name>
</gene>
<dbReference type="RefSeq" id="WP_006627589.1">
    <property type="nucleotide sequence ID" value="NZ_ADFR01000016.1"/>
</dbReference>
<comment type="caution">
    <text evidence="2">The sequence shown here is derived from an EMBL/GenBank/DDBJ whole genome shotgun (WGS) entry which is preliminary data.</text>
</comment>
<keyword evidence="1" id="KW-0812">Transmembrane</keyword>
<accession>D2MQC6</accession>
<keyword evidence="1" id="KW-1133">Transmembrane helix</keyword>
<name>D2MQC6_9FIRM</name>